<proteinExistence type="predicted"/>
<gene>
    <name evidence="2" type="primary">1</name>
    <name evidence="2" type="ORF">HHTV2_1</name>
</gene>
<evidence type="ECO:0000313" key="2">
    <source>
        <dbReference type="EMBL" id="AGM11253.1"/>
    </source>
</evidence>
<evidence type="ECO:0000256" key="1">
    <source>
        <dbReference type="SAM" id="MobiDB-lite"/>
    </source>
</evidence>
<feature type="region of interest" description="Disordered" evidence="1">
    <location>
        <begin position="1"/>
        <end position="110"/>
    </location>
</feature>
<name>R4TM62_9CAUD</name>
<protein>
    <submittedName>
        <fullName evidence="2">Uncharacterized protein</fullName>
    </submittedName>
</protein>
<reference evidence="2 3" key="1">
    <citation type="submission" date="2012-12" db="EMBL/GenBank/DDBJ databases">
        <authorList>
            <person name="Sencilo A."/>
            <person name="Jacobs-Sera D."/>
            <person name="Russell D.A."/>
            <person name="Ko C."/>
            <person name="Atanasova N."/>
            <person name="Osterlund E."/>
            <person name="Oksanen H.M."/>
            <person name="Bamford D.H."/>
            <person name="Hatfull G.F."/>
            <person name="Roine E."/>
            <person name="Hendrix R.W."/>
        </authorList>
    </citation>
    <scope>NUCLEOTIDE SEQUENCE [LARGE SCALE GENOMIC DNA]</scope>
</reference>
<dbReference type="EMBL" id="KC292024">
    <property type="protein sequence ID" value="AGM11253.1"/>
    <property type="molecule type" value="Genomic_DNA"/>
</dbReference>
<sequence>MLLRPRESRSTTRSSTPARGERKPRGPPGDWDAPRFSNPNQVRSPPMGGERTWGHIAALTRIQSVDTSHGADRTGRNQGTAGRNDPVSLPVVTAAREGRAQRPEASYPSV</sequence>
<feature type="compositionally biased region" description="Basic and acidic residues" evidence="1">
    <location>
        <begin position="1"/>
        <end position="10"/>
    </location>
</feature>
<accession>R4TM62</accession>
<dbReference type="Proteomes" id="UP000203112">
    <property type="component" value="Segment"/>
</dbReference>
<dbReference type="GeneID" id="16194279"/>
<keyword evidence="3" id="KW-1185">Reference proteome</keyword>
<organism evidence="2 3">
    <name type="scientific">Haloarcula hispanica tailed virus 2</name>
    <dbReference type="NCBI Taxonomy" id="1273751"/>
    <lineage>
        <taxon>Viruses</taxon>
        <taxon>Duplodnaviria</taxon>
        <taxon>Heunggongvirae</taxon>
        <taxon>Uroviricota</taxon>
        <taxon>Caudoviricetes</taxon>
        <taxon>Saparoviridae</taxon>
        <taxon>Halohivirus</taxon>
        <taxon>Halohivirus suolae</taxon>
        <taxon>Halohivirus HHTV2</taxon>
    </lineage>
</organism>
<dbReference type="KEGG" id="vg:16194279"/>
<dbReference type="RefSeq" id="YP_008060310.1">
    <property type="nucleotide sequence ID" value="NC_021340.1"/>
</dbReference>
<evidence type="ECO:0000313" key="3">
    <source>
        <dbReference type="Proteomes" id="UP000203112"/>
    </source>
</evidence>